<evidence type="ECO:0000259" key="8">
    <source>
        <dbReference type="PROSITE" id="PS51794"/>
    </source>
</evidence>
<keyword evidence="3" id="KW-0548">Nucleotidyltransferase</keyword>
<dbReference type="STRING" id="1313304.CALK_0603"/>
<feature type="domain" description="PTS EIIA type-2" evidence="7">
    <location>
        <begin position="4"/>
        <end position="148"/>
    </location>
</feature>
<dbReference type="Pfam" id="PF21755">
    <property type="entry name" value="DacZ_P"/>
    <property type="match status" value="1"/>
</dbReference>
<proteinExistence type="inferred from homology"/>
<dbReference type="InterPro" id="IPR014499">
    <property type="entry name" value="DAC_DacZ"/>
</dbReference>
<dbReference type="RefSeq" id="WP_022636130.1">
    <property type="nucleotide sequence ID" value="NZ_ASJR01000004.1"/>
</dbReference>
<dbReference type="OrthoDB" id="9775217at2"/>
<keyword evidence="10" id="KW-1185">Reference proteome</keyword>
<protein>
    <recommendedName>
        <fullName evidence="11">DAC domain-containing protein</fullName>
    </recommendedName>
</protein>
<name>U7DD75_9BACT</name>
<evidence type="ECO:0000256" key="4">
    <source>
        <dbReference type="ARBA" id="ARBA00022741"/>
    </source>
</evidence>
<dbReference type="HAMAP" id="MF_00840">
    <property type="entry name" value="DacZ"/>
    <property type="match status" value="1"/>
</dbReference>
<sequence length="461" mass="50270">MGFSEFISCDDIIELESEDKVSAITELAEAFCEIQKCDKAKRLIKDIIAREEAASTFVGQGVAIPQAVMNMKDEYAIMVGRSAIGIDYGAVRNARAHIIALVISKKNIDDDDTFEVLSEISTFFRNETVNKLIRSAEVERLSEVISEVRKEGDDDKVLPGKKKTTTKGKKEPLLSAATALARDVNAKAVMVYADAKKDNEFIKNLRTRRQVIVVTSNKTRFKDEDSKYYLIQAPPARGGFGYGQAKIGVLLGVSKGFLGKNDTVVCVTGDEHQGIFNSVVVIDIAHEFDFFFNATSSIVPDDVKPEILERVLGLASEISLEGREKHPVGTIFVVGDTNRVNTYVTQLIINPFRGLSESERNILDPGLQETVKEFAAIDGAFVITGDGVVVSAGSHLRPELSSEQKENRRDLPSGLGARHAAGADITACSNSIAITISESTGQITVFKNGDIVLTLQRPLIP</sequence>
<dbReference type="InterPro" id="IPR002178">
    <property type="entry name" value="PTS_EIIA_type-2_dom"/>
</dbReference>
<evidence type="ECO:0000313" key="9">
    <source>
        <dbReference type="EMBL" id="ERP38831.1"/>
    </source>
</evidence>
<dbReference type="InterPro" id="IPR036888">
    <property type="entry name" value="DNA_integrity_DisA_N_sf"/>
</dbReference>
<evidence type="ECO:0000313" key="10">
    <source>
        <dbReference type="Proteomes" id="UP000017148"/>
    </source>
</evidence>
<dbReference type="SUPFAM" id="SSF55804">
    <property type="entry name" value="Phoshotransferase/anion transport protein"/>
    <property type="match status" value="1"/>
</dbReference>
<keyword evidence="5" id="KW-0067">ATP-binding</keyword>
<evidence type="ECO:0008006" key="11">
    <source>
        <dbReference type="Google" id="ProtNLM"/>
    </source>
</evidence>
<dbReference type="InterPro" id="IPR048544">
    <property type="entry name" value="DacZ_P"/>
</dbReference>
<evidence type="ECO:0000256" key="2">
    <source>
        <dbReference type="ARBA" id="ARBA00022679"/>
    </source>
</evidence>
<dbReference type="Gene3D" id="3.40.1700.10">
    <property type="entry name" value="DNA integrity scanning protein, DisA, N-terminal domain"/>
    <property type="match status" value="1"/>
</dbReference>
<dbReference type="PROSITE" id="PS51794">
    <property type="entry name" value="DAC"/>
    <property type="match status" value="1"/>
</dbReference>
<keyword evidence="4" id="KW-0547">Nucleotide-binding</keyword>
<dbReference type="PANTHER" id="PTHR34185">
    <property type="entry name" value="DIADENYLATE CYCLASE"/>
    <property type="match status" value="1"/>
</dbReference>
<accession>U7DD75</accession>
<dbReference type="EMBL" id="ASJR01000004">
    <property type="protein sequence ID" value="ERP38831.1"/>
    <property type="molecule type" value="Genomic_DNA"/>
</dbReference>
<comment type="caution">
    <text evidence="9">The sequence shown here is derived from an EMBL/GenBank/DDBJ whole genome shotgun (WGS) entry which is preliminary data.</text>
</comment>
<dbReference type="PANTHER" id="PTHR34185:SF1">
    <property type="entry name" value="DIADENYLATE CYCLASE"/>
    <property type="match status" value="1"/>
</dbReference>
<dbReference type="InterPro" id="IPR003390">
    <property type="entry name" value="DNA_integrity_scan_DisA_N"/>
</dbReference>
<dbReference type="eggNOG" id="COG1762">
    <property type="taxonomic scope" value="Bacteria"/>
</dbReference>
<evidence type="ECO:0000256" key="5">
    <source>
        <dbReference type="ARBA" id="ARBA00022840"/>
    </source>
</evidence>
<feature type="domain" description="DAC" evidence="8">
    <location>
        <begin position="292"/>
        <end position="457"/>
    </location>
</feature>
<dbReference type="InterPro" id="IPR050338">
    <property type="entry name" value="DisA"/>
</dbReference>
<dbReference type="AlphaFoldDB" id="U7DD75"/>
<feature type="compositionally biased region" description="Basic and acidic residues" evidence="6">
    <location>
        <begin position="396"/>
        <end position="411"/>
    </location>
</feature>
<dbReference type="Proteomes" id="UP000017148">
    <property type="component" value="Unassembled WGS sequence"/>
</dbReference>
<reference evidence="9 10" key="1">
    <citation type="journal article" date="2013" name="Environ. Microbiol.">
        <title>Genome analysis of Chitinivibrio alkaliphilus gen. nov., sp. nov., a novel extremely haloalkaliphilic anaerobic chitinolytic bacterium from the candidate phylum Termite Group 3.</title>
        <authorList>
            <person name="Sorokin D.Y."/>
            <person name="Gumerov V.M."/>
            <person name="Rakitin A.L."/>
            <person name="Beletsky A.V."/>
            <person name="Damste J.S."/>
            <person name="Muyzer G."/>
            <person name="Mardanov A.V."/>
            <person name="Ravin N.V."/>
        </authorList>
    </citation>
    <scope>NUCLEOTIDE SEQUENCE [LARGE SCALE GENOMIC DNA]</scope>
    <source>
        <strain evidence="9 10">ACht1</strain>
    </source>
</reference>
<dbReference type="SUPFAM" id="SSF143597">
    <property type="entry name" value="YojJ-like"/>
    <property type="match status" value="1"/>
</dbReference>
<evidence type="ECO:0000256" key="3">
    <source>
        <dbReference type="ARBA" id="ARBA00022695"/>
    </source>
</evidence>
<dbReference type="GO" id="GO:0004016">
    <property type="term" value="F:adenylate cyclase activity"/>
    <property type="evidence" value="ECO:0007669"/>
    <property type="project" value="TreeGrafter"/>
</dbReference>
<keyword evidence="2" id="KW-0808">Transferase</keyword>
<evidence type="ECO:0000256" key="1">
    <source>
        <dbReference type="ARBA" id="ARBA00000877"/>
    </source>
</evidence>
<gene>
    <name evidence="9" type="ORF">CALK_0603</name>
</gene>
<evidence type="ECO:0000256" key="6">
    <source>
        <dbReference type="SAM" id="MobiDB-lite"/>
    </source>
</evidence>
<dbReference type="Pfam" id="PF02457">
    <property type="entry name" value="DAC"/>
    <property type="match status" value="1"/>
</dbReference>
<comment type="catalytic activity">
    <reaction evidence="1">
        <text>2 ATP = 3',3'-c-di-AMP + 2 diphosphate</text>
        <dbReference type="Rhea" id="RHEA:35655"/>
        <dbReference type="ChEBI" id="CHEBI:30616"/>
        <dbReference type="ChEBI" id="CHEBI:33019"/>
        <dbReference type="ChEBI" id="CHEBI:71500"/>
        <dbReference type="EC" id="2.7.7.85"/>
    </reaction>
</comment>
<organism evidence="9 10">
    <name type="scientific">Chitinivibrio alkaliphilus ACht1</name>
    <dbReference type="NCBI Taxonomy" id="1313304"/>
    <lineage>
        <taxon>Bacteria</taxon>
        <taxon>Pseudomonadati</taxon>
        <taxon>Fibrobacterota</taxon>
        <taxon>Chitinivibrionia</taxon>
        <taxon>Chitinivibrionales</taxon>
        <taxon>Chitinivibrionaceae</taxon>
        <taxon>Chitinivibrio</taxon>
    </lineage>
</organism>
<dbReference type="Pfam" id="PF00359">
    <property type="entry name" value="PTS_EIIA_2"/>
    <property type="match status" value="1"/>
</dbReference>
<dbReference type="GO" id="GO:0106408">
    <property type="term" value="F:diadenylate cyclase activity"/>
    <property type="evidence" value="ECO:0007669"/>
    <property type="project" value="UniProtKB-EC"/>
</dbReference>
<feature type="region of interest" description="Disordered" evidence="6">
    <location>
        <begin position="396"/>
        <end position="416"/>
    </location>
</feature>
<dbReference type="InterPro" id="IPR016152">
    <property type="entry name" value="PTrfase/Anion_transptr"/>
</dbReference>
<dbReference type="GO" id="GO:0005524">
    <property type="term" value="F:ATP binding"/>
    <property type="evidence" value="ECO:0007669"/>
    <property type="project" value="UniProtKB-KW"/>
</dbReference>
<evidence type="ECO:0000259" key="7">
    <source>
        <dbReference type="PROSITE" id="PS51094"/>
    </source>
</evidence>
<dbReference type="PROSITE" id="PS51094">
    <property type="entry name" value="PTS_EIIA_TYPE_2"/>
    <property type="match status" value="1"/>
</dbReference>
<dbReference type="Gene3D" id="3.40.930.10">
    <property type="entry name" value="Mannitol-specific EII, Chain A"/>
    <property type="match status" value="1"/>
</dbReference>
<dbReference type="eggNOG" id="COG1624">
    <property type="taxonomic scope" value="Bacteria"/>
</dbReference>